<evidence type="ECO:0000256" key="4">
    <source>
        <dbReference type="ARBA" id="ARBA00022801"/>
    </source>
</evidence>
<proteinExistence type="inferred from homology"/>
<dbReference type="PANTHER" id="PTHR42978:SF7">
    <property type="entry name" value="METALLO-HYDROLASE RV2300C-RELATED"/>
    <property type="match status" value="1"/>
</dbReference>
<comment type="cofactor">
    <cofactor evidence="1">
        <name>Zn(2+)</name>
        <dbReference type="ChEBI" id="CHEBI:29105"/>
    </cofactor>
</comment>
<keyword evidence="8" id="KW-1185">Reference proteome</keyword>
<accession>A0A4P6K4S9</accession>
<dbReference type="GO" id="GO:0016787">
    <property type="term" value="F:hydrolase activity"/>
    <property type="evidence" value="ECO:0007669"/>
    <property type="project" value="UniProtKB-KW"/>
</dbReference>
<dbReference type="PANTHER" id="PTHR42978">
    <property type="entry name" value="QUORUM-QUENCHING LACTONASE YTNP-RELATED-RELATED"/>
    <property type="match status" value="1"/>
</dbReference>
<organism evidence="7 8">
    <name type="scientific">Ktedonosporobacter rubrisoli</name>
    <dbReference type="NCBI Taxonomy" id="2509675"/>
    <lineage>
        <taxon>Bacteria</taxon>
        <taxon>Bacillati</taxon>
        <taxon>Chloroflexota</taxon>
        <taxon>Ktedonobacteria</taxon>
        <taxon>Ktedonobacterales</taxon>
        <taxon>Ktedonosporobacteraceae</taxon>
        <taxon>Ktedonosporobacter</taxon>
    </lineage>
</organism>
<evidence type="ECO:0000256" key="1">
    <source>
        <dbReference type="ARBA" id="ARBA00001947"/>
    </source>
</evidence>
<dbReference type="SUPFAM" id="SSF56281">
    <property type="entry name" value="Metallo-hydrolase/oxidoreductase"/>
    <property type="match status" value="1"/>
</dbReference>
<dbReference type="AlphaFoldDB" id="A0A4P6K4S9"/>
<dbReference type="GO" id="GO:0046872">
    <property type="term" value="F:metal ion binding"/>
    <property type="evidence" value="ECO:0007669"/>
    <property type="project" value="UniProtKB-KW"/>
</dbReference>
<evidence type="ECO:0000256" key="2">
    <source>
        <dbReference type="ARBA" id="ARBA00007749"/>
    </source>
</evidence>
<sequence length="244" mass="27393">MTSSFPSRLYLLELAHLEDSGIPFPGYLVQTSDGTNILIDTGWPQERIGAYKQPGGTGLHMDEADFVVHRLATLGLRPSDINVLICTHLDPDHAGNHDAFPEAELVVQREHYEFAKASSDSRFLVNRQHWDHPSLRYRLIDGDMQLLPGIDLIKTSGHCPGHQSVLVRLPETGPVLLTIDAIPSQADLDPEQRALSPYDMDEAGVRASTRKLVEIARRERVTLIIHGHDPIQWKTLKRAPDYYL</sequence>
<evidence type="ECO:0000256" key="3">
    <source>
        <dbReference type="ARBA" id="ARBA00022723"/>
    </source>
</evidence>
<keyword evidence="4" id="KW-0378">Hydrolase</keyword>
<dbReference type="InterPro" id="IPR036866">
    <property type="entry name" value="RibonucZ/Hydroxyglut_hydro"/>
</dbReference>
<dbReference type="Pfam" id="PF00753">
    <property type="entry name" value="Lactamase_B"/>
    <property type="match status" value="1"/>
</dbReference>
<dbReference type="KEGG" id="kbs:EPA93_02005"/>
<dbReference type="EMBL" id="CP035758">
    <property type="protein sequence ID" value="QBD83348.1"/>
    <property type="molecule type" value="Genomic_DNA"/>
</dbReference>
<dbReference type="CDD" id="cd07729">
    <property type="entry name" value="AHL_lactonase_MBL-fold"/>
    <property type="match status" value="1"/>
</dbReference>
<dbReference type="Gene3D" id="3.60.15.10">
    <property type="entry name" value="Ribonuclease Z/Hydroxyacylglutathione hydrolase-like"/>
    <property type="match status" value="1"/>
</dbReference>
<dbReference type="OrthoDB" id="333278at2"/>
<evidence type="ECO:0000259" key="6">
    <source>
        <dbReference type="SMART" id="SM00849"/>
    </source>
</evidence>
<dbReference type="InterPro" id="IPR001279">
    <property type="entry name" value="Metallo-B-lactamas"/>
</dbReference>
<feature type="domain" description="Metallo-beta-lactamase" evidence="6">
    <location>
        <begin position="23"/>
        <end position="228"/>
    </location>
</feature>
<keyword evidence="3" id="KW-0479">Metal-binding</keyword>
<evidence type="ECO:0000313" key="7">
    <source>
        <dbReference type="EMBL" id="QBD83348.1"/>
    </source>
</evidence>
<dbReference type="Proteomes" id="UP000290365">
    <property type="component" value="Chromosome"/>
</dbReference>
<gene>
    <name evidence="7" type="ORF">EPA93_02005</name>
</gene>
<reference evidence="7 8" key="1">
    <citation type="submission" date="2019-01" db="EMBL/GenBank/DDBJ databases">
        <title>Ktedonosporobacter rubrisoli SCAWS-G2.</title>
        <authorList>
            <person name="Huang Y."/>
            <person name="Yan B."/>
        </authorList>
    </citation>
    <scope>NUCLEOTIDE SEQUENCE [LARGE SCALE GENOMIC DNA]</scope>
    <source>
        <strain evidence="7 8">SCAWS-G2</strain>
    </source>
</reference>
<keyword evidence="5" id="KW-0862">Zinc</keyword>
<dbReference type="SMART" id="SM00849">
    <property type="entry name" value="Lactamase_B"/>
    <property type="match status" value="1"/>
</dbReference>
<protein>
    <submittedName>
        <fullName evidence="7">N-acyl homoserine lactonase family protein</fullName>
    </submittedName>
</protein>
<comment type="similarity">
    <text evidence="2">Belongs to the metallo-beta-lactamase superfamily.</text>
</comment>
<evidence type="ECO:0000256" key="5">
    <source>
        <dbReference type="ARBA" id="ARBA00022833"/>
    </source>
</evidence>
<name>A0A4P6K4S9_KTERU</name>
<evidence type="ECO:0000313" key="8">
    <source>
        <dbReference type="Proteomes" id="UP000290365"/>
    </source>
</evidence>
<dbReference type="InterPro" id="IPR051013">
    <property type="entry name" value="MBL_superfamily_lactonases"/>
</dbReference>